<feature type="domain" description="Beta-mannosidase-like galactose-binding" evidence="5">
    <location>
        <begin position="986"/>
        <end position="1064"/>
    </location>
</feature>
<organism evidence="6 7">
    <name type="scientific">[Muricauda] lutisoli</name>
    <dbReference type="NCBI Taxonomy" id="2816035"/>
    <lineage>
        <taxon>Bacteria</taxon>
        <taxon>Pseudomonadati</taxon>
        <taxon>Bacteroidota</taxon>
        <taxon>Flavobacteriia</taxon>
        <taxon>Flavobacteriales</taxon>
        <taxon>Flavobacteriaceae</taxon>
        <taxon>Allomuricauda</taxon>
    </lineage>
</organism>
<proteinExistence type="predicted"/>
<keyword evidence="7" id="KW-1185">Reference proteome</keyword>
<keyword evidence="2" id="KW-0378">Hydrolase</keyword>
<dbReference type="PANTHER" id="PTHR43817:SF1">
    <property type="entry name" value="HYDROLASE, FAMILY 43, PUTATIVE (AFU_ORTHOLOGUE AFUA_3G01660)-RELATED"/>
    <property type="match status" value="1"/>
</dbReference>
<dbReference type="Pfam" id="PF17132">
    <property type="entry name" value="Glyco_hydro_106"/>
    <property type="match status" value="1"/>
</dbReference>
<dbReference type="SUPFAM" id="SSF49785">
    <property type="entry name" value="Galactose-binding domain-like"/>
    <property type="match status" value="2"/>
</dbReference>
<dbReference type="PANTHER" id="PTHR43817">
    <property type="entry name" value="GLYCOSYL HYDROLASE"/>
    <property type="match status" value="1"/>
</dbReference>
<keyword evidence="1 4" id="KW-0732">Signal</keyword>
<dbReference type="InterPro" id="IPR054593">
    <property type="entry name" value="Beta-mannosidase-like_N2"/>
</dbReference>
<sequence>MKKVLFIFLLAIAFLACDNNPQQVNFNKEELLLNFKNPPNEARPRVWWHWMNGNITKDGIQKDLNWMERTGIGGFQNFDANLFTPLVTDEKLVFMTPKWREAFKFTTDLAIEKGFEMAIAGSPGWSETGGPWVEPRDGMKKYVWAELEVEGGKTFDGILPEPPKETSTFQNVPPETGLSMDESVRETPQFYSDAAVIAYKMPNDEVSLAQLNPKVSSSGGNFSLKKLTDGDLNNGSFLPPADVGGKTWIQYEFDNPVAFKSYSVVGSKLSRLSVFRGAPENRSIEVSDDGKNFKKVVDIPGNLVPQTSGSFPKTTAKYWRFVFETLPPGPSGLAVLMGSNEDFKPEGVDVSEFILNNTSRIERFEGKAGFAPWREHVQLEMGDDADAIASKDVIDLTDKLQEDGTLTWDVPQGKWKIIRLGYSLTGRENHPASPEATGLEVDKLDEDAVRKYINHYLDLYQDATGGQMGETGLGYIILDSYEAGHLNWTHDMSEEFLSRRGYDLKPWIPVLTGRIIESREASEKFLWDFRKTIGEMIADNHYDIIGEELQKRGMKRYTESHENGRVFLADGMDVKRNADVPMAAMWTPGGLSEGPDEQVRSEGDIRESASVAHIYGKPYVAAESMTSIQNGFSWHPEKLKRTADLELASGLNRYVIHTSVHQPLDDKMPGFSLGPFGQYFTRQETWSGAGAASWVDYLSKSSYMLQLGQNVADVLYLYGENDNVTWITRETLPNIPKGYEFDFVSPTILQEAITAEDGKLKAVGGVTYELLQLDKGTQKMSMATLKKLAELASNGVKIKGAKPLATPSLSDDIDAFQSLADEIWGKPNVGKDVSLDILPDVQVTETDHKILFRHRAKGDSHIYWLNNRNVKPTETRIGFRVTGKQPKLWHPQTGEIMDVSYSMEEEITWVQLPFESWEAYFVVFLDDTNEKTYTVPAISVSPILTLEGPWEVIFQENRGAPSSATFETLASWTEKEDEGIKYFSGTATYHKTFNFDKTNKEASFIMDLGEVKNIAEIKLNGKDIGVLWKSPFKIDITEALQNGENKLEVAVTNVWVNRLIRDAQPNVQKTITYTTMPFYQGNEPLLTSGLMGDVKILEQE</sequence>
<evidence type="ECO:0000259" key="5">
    <source>
        <dbReference type="Pfam" id="PF22666"/>
    </source>
</evidence>
<dbReference type="Proteomes" id="UP000664163">
    <property type="component" value="Unassembled WGS sequence"/>
</dbReference>
<evidence type="ECO:0000313" key="6">
    <source>
        <dbReference type="EMBL" id="MBO0330315.1"/>
    </source>
</evidence>
<name>A0ABS3EVP7_9FLAO</name>
<feature type="region of interest" description="Disordered" evidence="3">
    <location>
        <begin position="154"/>
        <end position="181"/>
    </location>
</feature>
<dbReference type="Gene3D" id="2.60.120.260">
    <property type="entry name" value="Galactose-binding domain-like"/>
    <property type="match status" value="2"/>
</dbReference>
<dbReference type="PROSITE" id="PS51257">
    <property type="entry name" value="PROKAR_LIPOPROTEIN"/>
    <property type="match status" value="1"/>
</dbReference>
<evidence type="ECO:0000313" key="7">
    <source>
        <dbReference type="Proteomes" id="UP000664163"/>
    </source>
</evidence>
<comment type="caution">
    <text evidence="6">The sequence shown here is derived from an EMBL/GenBank/DDBJ whole genome shotgun (WGS) entry which is preliminary data.</text>
</comment>
<reference evidence="6 7" key="1">
    <citation type="submission" date="2021-03" db="EMBL/GenBank/DDBJ databases">
        <title>Muricauda sp. CAU 1631 isolated from Incheon.</title>
        <authorList>
            <person name="Kim W."/>
        </authorList>
    </citation>
    <scope>NUCLEOTIDE SEQUENCE [LARGE SCALE GENOMIC DNA]</scope>
    <source>
        <strain evidence="6 7">CAU 1631</strain>
    </source>
</reference>
<dbReference type="Pfam" id="PF22666">
    <property type="entry name" value="Glyco_hydro_2_N2"/>
    <property type="match status" value="1"/>
</dbReference>
<evidence type="ECO:0000256" key="1">
    <source>
        <dbReference type="ARBA" id="ARBA00022729"/>
    </source>
</evidence>
<evidence type="ECO:0000256" key="2">
    <source>
        <dbReference type="ARBA" id="ARBA00022801"/>
    </source>
</evidence>
<evidence type="ECO:0000256" key="4">
    <source>
        <dbReference type="SAM" id="SignalP"/>
    </source>
</evidence>
<dbReference type="EMBL" id="JAFLND010000001">
    <property type="protein sequence ID" value="MBO0330315.1"/>
    <property type="molecule type" value="Genomic_DNA"/>
</dbReference>
<dbReference type="InterPro" id="IPR008979">
    <property type="entry name" value="Galactose-bd-like_sf"/>
</dbReference>
<gene>
    <name evidence="6" type="ORF">J0X13_07120</name>
</gene>
<dbReference type="NCBIfam" id="NF045579">
    <property type="entry name" value="rhamnoside_JR"/>
    <property type="match status" value="1"/>
</dbReference>
<accession>A0ABS3EVP7</accession>
<feature type="signal peptide" evidence="4">
    <location>
        <begin position="1"/>
        <end position="18"/>
    </location>
</feature>
<protein>
    <submittedName>
        <fullName evidence="6">Discoidin domain-containing protein</fullName>
    </submittedName>
</protein>
<feature type="chain" id="PRO_5045952881" evidence="4">
    <location>
        <begin position="19"/>
        <end position="1100"/>
    </location>
</feature>
<evidence type="ECO:0000256" key="3">
    <source>
        <dbReference type="SAM" id="MobiDB-lite"/>
    </source>
</evidence>
<dbReference type="RefSeq" id="WP_207070718.1">
    <property type="nucleotide sequence ID" value="NZ_JAFLND010000001.1"/>
</dbReference>